<dbReference type="SUPFAM" id="SSF160996">
    <property type="entry name" value="HI0933 insert domain-like"/>
    <property type="match status" value="1"/>
</dbReference>
<organism evidence="6 7">
    <name type="scientific">Pseudorhodoferax aquiterrae</name>
    <dbReference type="NCBI Taxonomy" id="747304"/>
    <lineage>
        <taxon>Bacteria</taxon>
        <taxon>Pseudomonadati</taxon>
        <taxon>Pseudomonadota</taxon>
        <taxon>Betaproteobacteria</taxon>
        <taxon>Burkholderiales</taxon>
        <taxon>Comamonadaceae</taxon>
    </lineage>
</organism>
<evidence type="ECO:0000313" key="6">
    <source>
        <dbReference type="EMBL" id="GHC95888.1"/>
    </source>
</evidence>
<dbReference type="Gene3D" id="2.40.30.10">
    <property type="entry name" value="Translation factors"/>
    <property type="match status" value="1"/>
</dbReference>
<keyword evidence="3" id="KW-0274">FAD</keyword>
<comment type="caution">
    <text evidence="6">The sequence shown here is derived from an EMBL/GenBank/DDBJ whole genome shotgun (WGS) entry which is preliminary data.</text>
</comment>
<dbReference type="InterPro" id="IPR004792">
    <property type="entry name" value="BaiN-like"/>
</dbReference>
<dbReference type="PRINTS" id="PR00419">
    <property type="entry name" value="ADXRDTASE"/>
</dbReference>
<dbReference type="NCBIfam" id="TIGR00275">
    <property type="entry name" value="aminoacetone oxidase family FAD-binding enzyme"/>
    <property type="match status" value="1"/>
</dbReference>
<reference evidence="7" key="1">
    <citation type="journal article" date="2019" name="Int. J. Syst. Evol. Microbiol.">
        <title>The Global Catalogue of Microorganisms (GCM) 10K type strain sequencing project: providing services to taxonomists for standard genome sequencing and annotation.</title>
        <authorList>
            <consortium name="The Broad Institute Genomics Platform"/>
            <consortium name="The Broad Institute Genome Sequencing Center for Infectious Disease"/>
            <person name="Wu L."/>
            <person name="Ma J."/>
        </authorList>
    </citation>
    <scope>NUCLEOTIDE SEQUENCE [LARGE SCALE GENOMIC DNA]</scope>
    <source>
        <strain evidence="7">KCTC 23314</strain>
    </source>
</reference>
<dbReference type="InterPro" id="IPR022460">
    <property type="entry name" value="Flavoprotein_PP4765"/>
</dbReference>
<dbReference type="PANTHER" id="PTHR42887:SF1">
    <property type="entry name" value="BLR3961 PROTEIN"/>
    <property type="match status" value="1"/>
</dbReference>
<dbReference type="InterPro" id="IPR055178">
    <property type="entry name" value="RsdA/BaiN/AoA(So)-like_dom"/>
</dbReference>
<feature type="domain" description="RsdA/BaiN/AoA(So)-like Rossmann fold-like" evidence="4">
    <location>
        <begin position="12"/>
        <end position="417"/>
    </location>
</feature>
<evidence type="ECO:0000256" key="3">
    <source>
        <dbReference type="ARBA" id="ARBA00022827"/>
    </source>
</evidence>
<dbReference type="SUPFAM" id="SSF51905">
    <property type="entry name" value="FAD/NAD(P)-binding domain"/>
    <property type="match status" value="1"/>
</dbReference>
<evidence type="ECO:0000313" key="7">
    <source>
        <dbReference type="Proteomes" id="UP000626210"/>
    </source>
</evidence>
<dbReference type="Gene3D" id="1.10.8.260">
    <property type="entry name" value="HI0933 insert domain-like"/>
    <property type="match status" value="1"/>
</dbReference>
<accession>A0ABQ3GA46</accession>
<feature type="domain" description="RsdA/BaiN/AoA(So)-like insert" evidence="5">
    <location>
        <begin position="219"/>
        <end position="365"/>
    </location>
</feature>
<dbReference type="Proteomes" id="UP000626210">
    <property type="component" value="Unassembled WGS sequence"/>
</dbReference>
<evidence type="ECO:0000256" key="1">
    <source>
        <dbReference type="ARBA" id="ARBA00001974"/>
    </source>
</evidence>
<keyword evidence="2" id="KW-0285">Flavoprotein</keyword>
<name>A0ABQ3GA46_9BURK</name>
<gene>
    <name evidence="6" type="ORF">GCM10007320_49260</name>
</gene>
<protein>
    <submittedName>
        <fullName evidence="6">NAD(FAD)-utilizing dehydrogenase</fullName>
    </submittedName>
</protein>
<dbReference type="Pfam" id="PF03486">
    <property type="entry name" value="HI0933_like"/>
    <property type="match status" value="1"/>
</dbReference>
<dbReference type="Gene3D" id="3.50.50.60">
    <property type="entry name" value="FAD/NAD(P)-binding domain"/>
    <property type="match status" value="1"/>
</dbReference>
<dbReference type="NCBIfam" id="TIGR03862">
    <property type="entry name" value="flavo_PP4765"/>
    <property type="match status" value="1"/>
</dbReference>
<keyword evidence="7" id="KW-1185">Reference proteome</keyword>
<evidence type="ECO:0000259" key="5">
    <source>
        <dbReference type="Pfam" id="PF22780"/>
    </source>
</evidence>
<dbReference type="InterPro" id="IPR023166">
    <property type="entry name" value="BaiN-like_dom_sf"/>
</dbReference>
<evidence type="ECO:0000259" key="4">
    <source>
        <dbReference type="Pfam" id="PF03486"/>
    </source>
</evidence>
<dbReference type="EMBL" id="BMYK01000021">
    <property type="protein sequence ID" value="GHC95888.1"/>
    <property type="molecule type" value="Genomic_DNA"/>
</dbReference>
<dbReference type="InterPro" id="IPR057661">
    <property type="entry name" value="RsdA/BaiN/AoA(So)_Rossmann"/>
</dbReference>
<proteinExistence type="predicted"/>
<evidence type="ECO:0000256" key="2">
    <source>
        <dbReference type="ARBA" id="ARBA00022630"/>
    </source>
</evidence>
<dbReference type="PANTHER" id="PTHR42887">
    <property type="entry name" value="OS12G0638800 PROTEIN"/>
    <property type="match status" value="1"/>
</dbReference>
<dbReference type="InterPro" id="IPR036188">
    <property type="entry name" value="FAD/NAD-bd_sf"/>
</dbReference>
<comment type="cofactor">
    <cofactor evidence="1">
        <name>FAD</name>
        <dbReference type="ChEBI" id="CHEBI:57692"/>
    </cofactor>
</comment>
<dbReference type="Pfam" id="PF22780">
    <property type="entry name" value="HI0933_like_1st"/>
    <property type="match status" value="1"/>
</dbReference>
<sequence>MQGAQNMRQTPHIAVVGGGPAGLMAAERLAGAGLSVDLYDAMPSVGRKFLLAGKGGLNLTHSEDAARFVARYAAQQGAVAGWLARLDAQGVRAWAAGLGVATFVGTSGRVFPTDMKAAPLLRAWLHRLRAAGVRLHMRHRWTGWTADGDLQFETPAGAVQTHPAATVLALGGASWPRLGSDAAWLPLLAARQVAIAPLAPANCGFDLRPTPRAAAGGAWSAHFAERFAGQPFKSVALRCADGQGGWFARKGEFVATATGIEGSLVYAASRLLREEIARTGQARLWLDLLPDRTPEQVLAACRHPRGARSLSSHLKSRLGLEGIKLALLHEVLPPETLHDPAALAQAIKAVPLQLAAPRPVAEAISTAGGVALQALDAGLMLKALPGVFCAGEMLDWEAPTGGYLLTACLASGVVAAEGVLAHLREAQREPAGAPMRSADPGDA</sequence>